<proteinExistence type="inferred from homology"/>
<evidence type="ECO:0000259" key="9">
    <source>
        <dbReference type="Pfam" id="PF12704"/>
    </source>
</evidence>
<dbReference type="HOGENOM" id="CLU_000604_8_4_6"/>
<dbReference type="InterPro" id="IPR025857">
    <property type="entry name" value="MacB_PCD"/>
</dbReference>
<comment type="subcellular location">
    <subcellularLocation>
        <location evidence="1">Cell membrane</location>
        <topology evidence="1">Multi-pass membrane protein</topology>
    </subcellularLocation>
</comment>
<dbReference type="InterPro" id="IPR050250">
    <property type="entry name" value="Macrolide_Exporter_MacB"/>
</dbReference>
<organism evidence="10 11">
    <name type="scientific">Sodalis praecaptivus</name>
    <dbReference type="NCBI Taxonomy" id="1239307"/>
    <lineage>
        <taxon>Bacteria</taxon>
        <taxon>Pseudomonadati</taxon>
        <taxon>Pseudomonadota</taxon>
        <taxon>Gammaproteobacteria</taxon>
        <taxon>Enterobacterales</taxon>
        <taxon>Bruguierivoracaceae</taxon>
        <taxon>Sodalis</taxon>
    </lineage>
</organism>
<dbReference type="GO" id="GO:0022857">
    <property type="term" value="F:transmembrane transporter activity"/>
    <property type="evidence" value="ECO:0007669"/>
    <property type="project" value="TreeGrafter"/>
</dbReference>
<dbReference type="PANTHER" id="PTHR30572:SF4">
    <property type="entry name" value="ABC TRANSPORTER PERMEASE YTRF"/>
    <property type="match status" value="1"/>
</dbReference>
<feature type="domain" description="ABC3 transporter permease C-terminal" evidence="8">
    <location>
        <begin position="306"/>
        <end position="420"/>
    </location>
</feature>
<dbReference type="InterPro" id="IPR003838">
    <property type="entry name" value="ABC3_permease_C"/>
</dbReference>
<feature type="transmembrane region" description="Helical" evidence="7">
    <location>
        <begin position="349"/>
        <end position="371"/>
    </location>
</feature>
<sequence length="427" mass="46197">MLWRMLRQSWGHHLRRKGLAVLTVFLASSLISALLAVSIDIGDKMSRELKSYGANILIEPAGQAALPAVFSEKSNPLSGQDFLDEAELANIKDIFWRNNIVGFAPMLAGDVKIGYRDVRVLGTFFNQPVAIPDEEGYRTGQQTVSPFWQVTGAWPQEPADQTAQTLVGQALARRTGWKVGDRLSLRADGATREVSVSGILSSGGEEDNQLVMPLAVVQSLLGLPGKVQAIRVSALTVPENALSRRARENLDALNAEEYDLWYCTAYVSSIAHQLQEAISGAEVRPVWQVAASEGVVIDKIQLLMAVVTLAALAAAAMGIASLMTSTIMERAREIGLMKALGARPWQILLLFYLEAATSGFIGGALGCIAGWGQAQAIGLMLFGSPLNFAWIVVPCVLVIAVLIALIGTWFPARRIARLYPVEVLYGR</sequence>
<evidence type="ECO:0000256" key="6">
    <source>
        <dbReference type="ARBA" id="ARBA00038076"/>
    </source>
</evidence>
<feature type="domain" description="MacB-like periplasmic core" evidence="9">
    <location>
        <begin position="19"/>
        <end position="232"/>
    </location>
</feature>
<evidence type="ECO:0000256" key="4">
    <source>
        <dbReference type="ARBA" id="ARBA00022989"/>
    </source>
</evidence>
<dbReference type="AlphaFoldDB" id="W0HWS3"/>
<gene>
    <name evidence="10" type="ORF">Sant_3237</name>
</gene>
<dbReference type="EMBL" id="CP006569">
    <property type="protein sequence ID" value="AHF78229.1"/>
    <property type="molecule type" value="Genomic_DNA"/>
</dbReference>
<feature type="transmembrane region" description="Helical" evidence="7">
    <location>
        <begin position="391"/>
        <end position="410"/>
    </location>
</feature>
<evidence type="ECO:0000256" key="2">
    <source>
        <dbReference type="ARBA" id="ARBA00022475"/>
    </source>
</evidence>
<dbReference type="Pfam" id="PF12704">
    <property type="entry name" value="MacB_PCD"/>
    <property type="match status" value="1"/>
</dbReference>
<keyword evidence="4 7" id="KW-1133">Transmembrane helix</keyword>
<evidence type="ECO:0000313" key="10">
    <source>
        <dbReference type="EMBL" id="AHF78229.1"/>
    </source>
</evidence>
<evidence type="ECO:0000259" key="8">
    <source>
        <dbReference type="Pfam" id="PF02687"/>
    </source>
</evidence>
<name>W0HWS3_9GAMM</name>
<evidence type="ECO:0000313" key="11">
    <source>
        <dbReference type="Proteomes" id="UP000019028"/>
    </source>
</evidence>
<dbReference type="GO" id="GO:0005886">
    <property type="term" value="C:plasma membrane"/>
    <property type="evidence" value="ECO:0007669"/>
    <property type="project" value="UniProtKB-SubCell"/>
</dbReference>
<evidence type="ECO:0000256" key="1">
    <source>
        <dbReference type="ARBA" id="ARBA00004651"/>
    </source>
</evidence>
<keyword evidence="2" id="KW-1003">Cell membrane</keyword>
<feature type="transmembrane region" description="Helical" evidence="7">
    <location>
        <begin position="302"/>
        <end position="328"/>
    </location>
</feature>
<dbReference type="Proteomes" id="UP000019028">
    <property type="component" value="Chromosome"/>
</dbReference>
<dbReference type="PANTHER" id="PTHR30572">
    <property type="entry name" value="MEMBRANE COMPONENT OF TRANSPORTER-RELATED"/>
    <property type="match status" value="1"/>
</dbReference>
<keyword evidence="3 7" id="KW-0812">Transmembrane</keyword>
<evidence type="ECO:0000256" key="5">
    <source>
        <dbReference type="ARBA" id="ARBA00023136"/>
    </source>
</evidence>
<dbReference type="RefSeq" id="WP_025423366.1">
    <property type="nucleotide sequence ID" value="NZ_CP006569.1"/>
</dbReference>
<comment type="similarity">
    <text evidence="6">Belongs to the ABC-4 integral membrane protein family.</text>
</comment>
<keyword evidence="5 7" id="KW-0472">Membrane</keyword>
<keyword evidence="11" id="KW-1185">Reference proteome</keyword>
<dbReference type="OrthoDB" id="9770036at2"/>
<protein>
    <submittedName>
        <fullName evidence="10">Putative permease, involved in cell envelope biogenesis</fullName>
    </submittedName>
</protein>
<accession>W0HWS3</accession>
<evidence type="ECO:0000256" key="3">
    <source>
        <dbReference type="ARBA" id="ARBA00022692"/>
    </source>
</evidence>
<dbReference type="Pfam" id="PF02687">
    <property type="entry name" value="FtsX"/>
    <property type="match status" value="1"/>
</dbReference>
<evidence type="ECO:0000256" key="7">
    <source>
        <dbReference type="SAM" id="Phobius"/>
    </source>
</evidence>
<dbReference type="KEGG" id="sod:Sant_3237"/>
<reference evidence="10 11" key="1">
    <citation type="journal article" date="2014" name="Genome Biol. Evol.">
        <title>Genome degeneration and adaptation in a nascent stage of symbiosis.</title>
        <authorList>
            <person name="Oakeson K.F."/>
            <person name="Gil R."/>
            <person name="Clayton A.L."/>
            <person name="Dunn D.M."/>
            <person name="von Niederhausern A.C."/>
            <person name="Hamil C."/>
            <person name="Aoyagi A."/>
            <person name="Duval B."/>
            <person name="Baca A."/>
            <person name="Silva F.J."/>
            <person name="Vallier A."/>
            <person name="Jackson D.G."/>
            <person name="Latorre A."/>
            <person name="Weiss R.B."/>
            <person name="Heddi A."/>
            <person name="Moya A."/>
            <person name="Dale C."/>
        </authorList>
    </citation>
    <scope>NUCLEOTIDE SEQUENCE [LARGE SCALE GENOMIC DNA]</scope>
    <source>
        <strain evidence="10 11">HS1</strain>
    </source>
</reference>
<dbReference type="PATRIC" id="fig|1239307.3.peg.3563"/>